<sequence>MFRDPVFFLKFLIPAGLAIFVFLPSARAQAPGQLSTFGVTYNSDSSAAVTRTSSSRIQLPQNLLNPTSGWVAVRLKVGFASTTSLSPDPIIWDMSASNTSDLFVYYDVGTDKFRLTRRKNTIGGTAASPTQTFASGAFKTIIAAWTATTVKISLDGSPFISLNTGSGNIPASSPFLIGSTLVQGAGRQPNSDYYWVAAGTGTLTDSNASIIHNFANLDKIRADFPGSAVFIWWANSDSYNNDSAQTTPTRAPTNPPSSLLGDANGDGRVDGVDYTIWFNHYGTSTGNGPADGDFNRSGRVDGVDYTIWFNHYGQSAGPSPSVTPARSPTPSRVPTSTPRISPTPSGPTPTPPPPPPPGTAPYRDLFGDSFNLVPGTSVKEIPIEIQAWWNPQTGNPAIDEFFGFGHEHLLCFWPIGQAITGVLSTPCRIMLHNNPSTANKFAFHLAPGNVIKTLPLNLECPYNAPTPSNCAWNVNVSLDTGGWPAGWRHLRLRVVQNTADGQTWTTSSEIPFAVKCTPPNCSGGEFPSCIGDPANNKACIIGKSWYTNFDYQNVRINGIPTAPVSGTMTLKIAASKGQSQKLEVFLDRSHFIPAVGPWNAEPSLPNNPPGWPKTFANPPVGQDFTVTIDTTQLPNGWHSLAARNTAARGGNSSCKSACNYTVVNPNFETGVAKFWFFVQN</sequence>
<dbReference type="GO" id="GO:0000272">
    <property type="term" value="P:polysaccharide catabolic process"/>
    <property type="evidence" value="ECO:0007669"/>
    <property type="project" value="InterPro"/>
</dbReference>
<accession>A0A0G1RGG7</accession>
<dbReference type="AlphaFoldDB" id="A0A0G1RGG7"/>
<dbReference type="PROSITE" id="PS51766">
    <property type="entry name" value="DOCKERIN"/>
    <property type="match status" value="1"/>
</dbReference>
<organism evidence="3 4">
    <name type="scientific">Candidatus Amesbacteria bacterium GW2011_GWA2_47_11</name>
    <dbReference type="NCBI Taxonomy" id="1618357"/>
    <lineage>
        <taxon>Bacteria</taxon>
        <taxon>Candidatus Amesiibacteriota</taxon>
    </lineage>
</organism>
<feature type="compositionally biased region" description="Low complexity" evidence="1">
    <location>
        <begin position="323"/>
        <end position="343"/>
    </location>
</feature>
<protein>
    <recommendedName>
        <fullName evidence="2">Dockerin domain-containing protein</fullName>
    </recommendedName>
</protein>
<evidence type="ECO:0000259" key="2">
    <source>
        <dbReference type="PROSITE" id="PS51766"/>
    </source>
</evidence>
<feature type="compositionally biased region" description="Pro residues" evidence="1">
    <location>
        <begin position="344"/>
        <end position="359"/>
    </location>
</feature>
<feature type="compositionally biased region" description="Polar residues" evidence="1">
    <location>
        <begin position="241"/>
        <end position="252"/>
    </location>
</feature>
<dbReference type="Gene3D" id="1.10.1330.10">
    <property type="entry name" value="Dockerin domain"/>
    <property type="match status" value="1"/>
</dbReference>
<dbReference type="GO" id="GO:0004553">
    <property type="term" value="F:hydrolase activity, hydrolyzing O-glycosyl compounds"/>
    <property type="evidence" value="ECO:0007669"/>
    <property type="project" value="InterPro"/>
</dbReference>
<dbReference type="InterPro" id="IPR036439">
    <property type="entry name" value="Dockerin_dom_sf"/>
</dbReference>
<dbReference type="PROSITE" id="PS00018">
    <property type="entry name" value="EF_HAND_1"/>
    <property type="match status" value="2"/>
</dbReference>
<dbReference type="InterPro" id="IPR016134">
    <property type="entry name" value="Dockerin_dom"/>
</dbReference>
<feature type="domain" description="Dockerin" evidence="2">
    <location>
        <begin position="256"/>
        <end position="321"/>
    </location>
</feature>
<comment type="caution">
    <text evidence="3">The sequence shown here is derived from an EMBL/GenBank/DDBJ whole genome shotgun (WGS) entry which is preliminary data.</text>
</comment>
<dbReference type="Pfam" id="PF00404">
    <property type="entry name" value="Dockerin_1"/>
    <property type="match status" value="1"/>
</dbReference>
<feature type="region of interest" description="Disordered" evidence="1">
    <location>
        <begin position="316"/>
        <end position="364"/>
    </location>
</feature>
<proteinExistence type="predicted"/>
<dbReference type="InterPro" id="IPR018247">
    <property type="entry name" value="EF_Hand_1_Ca_BS"/>
</dbReference>
<feature type="region of interest" description="Disordered" evidence="1">
    <location>
        <begin position="241"/>
        <end position="266"/>
    </location>
</feature>
<dbReference type="InterPro" id="IPR002105">
    <property type="entry name" value="Dockerin_1_rpt"/>
</dbReference>
<gene>
    <name evidence="3" type="ORF">UX78_C0009G0031</name>
</gene>
<name>A0A0G1RGG7_9BACT</name>
<evidence type="ECO:0000256" key="1">
    <source>
        <dbReference type="SAM" id="MobiDB-lite"/>
    </source>
</evidence>
<dbReference type="CDD" id="cd14254">
    <property type="entry name" value="Dockerin_II"/>
    <property type="match status" value="1"/>
</dbReference>
<evidence type="ECO:0000313" key="3">
    <source>
        <dbReference type="EMBL" id="KKU56419.1"/>
    </source>
</evidence>
<dbReference type="SUPFAM" id="SSF63446">
    <property type="entry name" value="Type I dockerin domain"/>
    <property type="match status" value="1"/>
</dbReference>
<evidence type="ECO:0000313" key="4">
    <source>
        <dbReference type="Proteomes" id="UP000034607"/>
    </source>
</evidence>
<reference evidence="3 4" key="1">
    <citation type="journal article" date="2015" name="Nature">
        <title>rRNA introns, odd ribosomes, and small enigmatic genomes across a large radiation of phyla.</title>
        <authorList>
            <person name="Brown C.T."/>
            <person name="Hug L.A."/>
            <person name="Thomas B.C."/>
            <person name="Sharon I."/>
            <person name="Castelle C.J."/>
            <person name="Singh A."/>
            <person name="Wilkins M.J."/>
            <person name="Williams K.H."/>
            <person name="Banfield J.F."/>
        </authorList>
    </citation>
    <scope>NUCLEOTIDE SEQUENCE [LARGE SCALE GENOMIC DNA]</scope>
</reference>
<dbReference type="EMBL" id="LCNM01000009">
    <property type="protein sequence ID" value="KKU56419.1"/>
    <property type="molecule type" value="Genomic_DNA"/>
</dbReference>
<dbReference type="Proteomes" id="UP000034607">
    <property type="component" value="Unassembled WGS sequence"/>
</dbReference>